<evidence type="ECO:0000313" key="1">
    <source>
        <dbReference type="EMBL" id="GIN19765.1"/>
    </source>
</evidence>
<name>A0ABQ4K1Z2_9BACI</name>
<organism evidence="1 2">
    <name type="scientific">Siminovitchia fordii</name>
    <dbReference type="NCBI Taxonomy" id="254759"/>
    <lineage>
        <taxon>Bacteria</taxon>
        <taxon>Bacillati</taxon>
        <taxon>Bacillota</taxon>
        <taxon>Bacilli</taxon>
        <taxon>Bacillales</taxon>
        <taxon>Bacillaceae</taxon>
        <taxon>Siminovitchia</taxon>
    </lineage>
</organism>
<dbReference type="EMBL" id="BOQT01000002">
    <property type="protein sequence ID" value="GIN19765.1"/>
    <property type="molecule type" value="Genomic_DNA"/>
</dbReference>
<sequence>MKVDENDAKIKPEKSSIFVENRRLREDEKTAVLPLAFIYEMITLITKE</sequence>
<evidence type="ECO:0000313" key="2">
    <source>
        <dbReference type="Proteomes" id="UP000680279"/>
    </source>
</evidence>
<gene>
    <name evidence="1" type="ORF">J1TS3_08990</name>
</gene>
<reference evidence="1 2" key="1">
    <citation type="submission" date="2021-03" db="EMBL/GenBank/DDBJ databases">
        <title>Antimicrobial resistance genes in bacteria isolated from Japanese honey, and their potential for conferring macrolide and lincosamide resistance in the American foulbrood pathogen Paenibacillus larvae.</title>
        <authorList>
            <person name="Okamoto M."/>
            <person name="Kumagai M."/>
            <person name="Kanamori H."/>
            <person name="Takamatsu D."/>
        </authorList>
    </citation>
    <scope>NUCLEOTIDE SEQUENCE [LARGE SCALE GENOMIC DNA]</scope>
    <source>
        <strain evidence="1 2">J1TS3</strain>
    </source>
</reference>
<keyword evidence="2" id="KW-1185">Reference proteome</keyword>
<dbReference type="RefSeq" id="WP_018707731.1">
    <property type="nucleotide sequence ID" value="NZ_BOQT01000002.1"/>
</dbReference>
<proteinExistence type="predicted"/>
<protein>
    <submittedName>
        <fullName evidence="1">Uncharacterized protein</fullName>
    </submittedName>
</protein>
<comment type="caution">
    <text evidence="1">The sequence shown here is derived from an EMBL/GenBank/DDBJ whole genome shotgun (WGS) entry which is preliminary data.</text>
</comment>
<dbReference type="Proteomes" id="UP000680279">
    <property type="component" value="Unassembled WGS sequence"/>
</dbReference>
<accession>A0ABQ4K1Z2</accession>